<dbReference type="PROSITE" id="PS50883">
    <property type="entry name" value="EAL"/>
    <property type="match status" value="1"/>
</dbReference>
<dbReference type="Pfam" id="PF00990">
    <property type="entry name" value="GGDEF"/>
    <property type="match status" value="1"/>
</dbReference>
<evidence type="ECO:0000256" key="1">
    <source>
        <dbReference type="SAM" id="MobiDB-lite"/>
    </source>
</evidence>
<gene>
    <name evidence="5" type="ORF">GRI48_11695</name>
</gene>
<evidence type="ECO:0000259" key="4">
    <source>
        <dbReference type="PROSITE" id="PS50887"/>
    </source>
</evidence>
<dbReference type="OrthoDB" id="9814202at2"/>
<dbReference type="RefSeq" id="WP_160676296.1">
    <property type="nucleotide sequence ID" value="NZ_WTYN01000002.1"/>
</dbReference>
<dbReference type="PANTHER" id="PTHR44757:SF2">
    <property type="entry name" value="BIOFILM ARCHITECTURE MAINTENANCE PROTEIN MBAA"/>
    <property type="match status" value="1"/>
</dbReference>
<dbReference type="GO" id="GO:0003824">
    <property type="term" value="F:catalytic activity"/>
    <property type="evidence" value="ECO:0007669"/>
    <property type="project" value="UniProtKB-ARBA"/>
</dbReference>
<dbReference type="SMART" id="SM00267">
    <property type="entry name" value="GGDEF"/>
    <property type="match status" value="1"/>
</dbReference>
<dbReference type="Pfam" id="PF00563">
    <property type="entry name" value="EAL"/>
    <property type="match status" value="1"/>
</dbReference>
<feature type="transmembrane region" description="Helical" evidence="2">
    <location>
        <begin position="20"/>
        <end position="37"/>
    </location>
</feature>
<reference evidence="5 6" key="1">
    <citation type="submission" date="2019-12" db="EMBL/GenBank/DDBJ databases">
        <title>Genomic-based taxomic classification of the family Erythrobacteraceae.</title>
        <authorList>
            <person name="Xu L."/>
        </authorList>
    </citation>
    <scope>NUCLEOTIDE SEQUENCE [LARGE SCALE GENOMIC DNA]</scope>
    <source>
        <strain evidence="5 6">MCCC 1A09965</strain>
    </source>
</reference>
<keyword evidence="2" id="KW-1133">Transmembrane helix</keyword>
<organism evidence="5 6">
    <name type="scientific">Qipengyuania oceanensis</name>
    <dbReference type="NCBI Taxonomy" id="1463597"/>
    <lineage>
        <taxon>Bacteria</taxon>
        <taxon>Pseudomonadati</taxon>
        <taxon>Pseudomonadota</taxon>
        <taxon>Alphaproteobacteria</taxon>
        <taxon>Sphingomonadales</taxon>
        <taxon>Erythrobacteraceae</taxon>
        <taxon>Qipengyuania</taxon>
    </lineage>
</organism>
<evidence type="ECO:0000256" key="2">
    <source>
        <dbReference type="SAM" id="Phobius"/>
    </source>
</evidence>
<keyword evidence="6" id="KW-1185">Reference proteome</keyword>
<keyword evidence="2" id="KW-0472">Membrane</keyword>
<dbReference type="InterPro" id="IPR043128">
    <property type="entry name" value="Rev_trsase/Diguanyl_cyclase"/>
</dbReference>
<dbReference type="PANTHER" id="PTHR44757">
    <property type="entry name" value="DIGUANYLATE CYCLASE DGCP"/>
    <property type="match status" value="1"/>
</dbReference>
<evidence type="ECO:0000259" key="3">
    <source>
        <dbReference type="PROSITE" id="PS50883"/>
    </source>
</evidence>
<dbReference type="CDD" id="cd01949">
    <property type="entry name" value="GGDEF"/>
    <property type="match status" value="1"/>
</dbReference>
<feature type="domain" description="EAL" evidence="3">
    <location>
        <begin position="276"/>
        <end position="526"/>
    </location>
</feature>
<comment type="caution">
    <text evidence="5">The sequence shown here is derived from an EMBL/GenBank/DDBJ whole genome shotgun (WGS) entry which is preliminary data.</text>
</comment>
<dbReference type="PROSITE" id="PS50887">
    <property type="entry name" value="GGDEF"/>
    <property type="match status" value="1"/>
</dbReference>
<dbReference type="NCBIfam" id="TIGR00254">
    <property type="entry name" value="GGDEF"/>
    <property type="match status" value="1"/>
</dbReference>
<feature type="transmembrane region" description="Helical" evidence="2">
    <location>
        <begin position="57"/>
        <end position="73"/>
    </location>
</feature>
<sequence length="549" mass="60696">MRHDKSKFFRTFGTSDRDFVTLGIAVAAIILFVGTGGKVLPQIVRAWQGIGEGPDTLLVNAVLLNIALILLGWRRYKELTQEIDQTREAEQEARLLAEIDPLTGCLNRRSLTSAVDIMIDQCEQNGQALALIMIDLDNFKQVNDLNGHKSGDQVLQQAATRIRSLLPRGGLLARLGGDEFTCVFPFDARAPERVEQIANRLIEKVSKPIEIGGQIAEVTISLGISASERSGQPAGGDVDAKALMHKADIAMYHAKKQGKNRFFWFESSMESELRFRNEMIQGLRRGIEKGEFVPFYEQQIDLETGKLVGFEMLARWNSPDFGIVGPDIFIPIAEEMGLIGDLSEQLIVQAFTDAKSWAPELTLSVNISPVQMRDPWFSQKLLKLLIEHNFPPHRLEIEITESCLHENIGMVRTMIASLQNQGVHVSLDDFGTGYASLSQLSSLPFDRLKIDRSFVKELSGSNSGAKIVQAMVSMSDGLHMPVTAEGIEDEKILEALKTLGKMKGQGYHYGLPENGEAVRKRLAESGQLAQEVPARTGTAEDPAPESRTA</sequence>
<dbReference type="Gene3D" id="3.30.70.270">
    <property type="match status" value="1"/>
</dbReference>
<dbReference type="InterPro" id="IPR052155">
    <property type="entry name" value="Biofilm_reg_signaling"/>
</dbReference>
<dbReference type="InterPro" id="IPR001633">
    <property type="entry name" value="EAL_dom"/>
</dbReference>
<accession>A0A844YJK8</accession>
<protein>
    <submittedName>
        <fullName evidence="5">EAL domain-containing protein</fullName>
    </submittedName>
</protein>
<dbReference type="InterPro" id="IPR029787">
    <property type="entry name" value="Nucleotide_cyclase"/>
</dbReference>
<keyword evidence="2" id="KW-0812">Transmembrane</keyword>
<evidence type="ECO:0000313" key="5">
    <source>
        <dbReference type="EMBL" id="MXO63675.1"/>
    </source>
</evidence>
<dbReference type="InterPro" id="IPR000160">
    <property type="entry name" value="GGDEF_dom"/>
</dbReference>
<dbReference type="FunFam" id="3.30.70.270:FF:000001">
    <property type="entry name" value="Diguanylate cyclase domain protein"/>
    <property type="match status" value="1"/>
</dbReference>
<dbReference type="AlphaFoldDB" id="A0A844YJK8"/>
<dbReference type="InterPro" id="IPR035919">
    <property type="entry name" value="EAL_sf"/>
</dbReference>
<dbReference type="SUPFAM" id="SSF55073">
    <property type="entry name" value="Nucleotide cyclase"/>
    <property type="match status" value="1"/>
</dbReference>
<proteinExistence type="predicted"/>
<dbReference type="EMBL" id="WTYN01000002">
    <property type="protein sequence ID" value="MXO63675.1"/>
    <property type="molecule type" value="Genomic_DNA"/>
</dbReference>
<evidence type="ECO:0000313" key="6">
    <source>
        <dbReference type="Proteomes" id="UP000445582"/>
    </source>
</evidence>
<dbReference type="CDD" id="cd01948">
    <property type="entry name" value="EAL"/>
    <property type="match status" value="1"/>
</dbReference>
<dbReference type="SUPFAM" id="SSF141868">
    <property type="entry name" value="EAL domain-like"/>
    <property type="match status" value="1"/>
</dbReference>
<dbReference type="Proteomes" id="UP000445582">
    <property type="component" value="Unassembled WGS sequence"/>
</dbReference>
<dbReference type="Gene3D" id="3.20.20.450">
    <property type="entry name" value="EAL domain"/>
    <property type="match status" value="1"/>
</dbReference>
<feature type="domain" description="GGDEF" evidence="4">
    <location>
        <begin position="127"/>
        <end position="267"/>
    </location>
</feature>
<name>A0A844YJK8_9SPHN</name>
<feature type="region of interest" description="Disordered" evidence="1">
    <location>
        <begin position="522"/>
        <end position="549"/>
    </location>
</feature>
<dbReference type="SMART" id="SM00052">
    <property type="entry name" value="EAL"/>
    <property type="match status" value="1"/>
</dbReference>